<dbReference type="EMBL" id="DS268425">
    <property type="protein sequence ID" value="EFO92170.1"/>
    <property type="molecule type" value="Genomic_DNA"/>
</dbReference>
<dbReference type="OMA" id="HQFFFIF"/>
<dbReference type="OrthoDB" id="10273477at2759"/>
<proteinExistence type="predicted"/>
<dbReference type="AlphaFoldDB" id="E3M5X8"/>
<dbReference type="HOGENOM" id="CLU_2924819_0_0_1"/>
<gene>
    <name evidence="1" type="ORF">CRE_11002</name>
</gene>
<evidence type="ECO:0000313" key="1">
    <source>
        <dbReference type="EMBL" id="EFO92170.1"/>
    </source>
</evidence>
<accession>E3M5X8</accession>
<dbReference type="eggNOG" id="ENOG502TKGT">
    <property type="taxonomic scope" value="Eukaryota"/>
</dbReference>
<dbReference type="FunCoup" id="E3M5X8">
    <property type="interactions" value="573"/>
</dbReference>
<sequence>MFHQFFFIFLIFSSIIGASIARDSEENDDRIVVKAERPLALRTRRPIKYVPFGRHRETWYK</sequence>
<name>E3M5X8_CAERE</name>
<organism evidence="2">
    <name type="scientific">Caenorhabditis remanei</name>
    <name type="common">Caenorhabditis vulgaris</name>
    <dbReference type="NCBI Taxonomy" id="31234"/>
    <lineage>
        <taxon>Eukaryota</taxon>
        <taxon>Metazoa</taxon>
        <taxon>Ecdysozoa</taxon>
        <taxon>Nematoda</taxon>
        <taxon>Chromadorea</taxon>
        <taxon>Rhabditida</taxon>
        <taxon>Rhabditina</taxon>
        <taxon>Rhabditomorpha</taxon>
        <taxon>Rhabditoidea</taxon>
        <taxon>Rhabditidae</taxon>
        <taxon>Peloderinae</taxon>
        <taxon>Caenorhabditis</taxon>
    </lineage>
</organism>
<evidence type="ECO:0000313" key="2">
    <source>
        <dbReference type="Proteomes" id="UP000008281"/>
    </source>
</evidence>
<protein>
    <submittedName>
        <fullName evidence="1">Uncharacterized protein</fullName>
    </submittedName>
</protein>
<dbReference type="Proteomes" id="UP000008281">
    <property type="component" value="Unassembled WGS sequence"/>
</dbReference>
<reference evidence="1" key="1">
    <citation type="submission" date="2007-07" db="EMBL/GenBank/DDBJ databases">
        <title>PCAP assembly of the Caenorhabditis remanei genome.</title>
        <authorList>
            <consortium name="The Caenorhabditis remanei Sequencing Consortium"/>
            <person name="Wilson R.K."/>
        </authorList>
    </citation>
    <scope>NUCLEOTIDE SEQUENCE [LARGE SCALE GENOMIC DNA]</scope>
    <source>
        <strain evidence="1">PB4641</strain>
    </source>
</reference>
<keyword evidence="2" id="KW-1185">Reference proteome</keyword>